<accession>A0A2I2G515</accession>
<reference evidence="1 2" key="1">
    <citation type="submission" date="2016-12" db="EMBL/GenBank/DDBJ databases">
        <title>The genomes of Aspergillus section Nigri reveals drivers in fungal speciation.</title>
        <authorList>
            <consortium name="DOE Joint Genome Institute"/>
            <person name="Vesth T.C."/>
            <person name="Nybo J."/>
            <person name="Theobald S."/>
            <person name="Brandl J."/>
            <person name="Frisvad J.C."/>
            <person name="Nielsen K.F."/>
            <person name="Lyhne E.K."/>
            <person name="Kogle M.E."/>
            <person name="Kuo A."/>
            <person name="Riley R."/>
            <person name="Clum A."/>
            <person name="Nolan M."/>
            <person name="Lipzen A."/>
            <person name="Salamov A."/>
            <person name="Henrissat B."/>
            <person name="Wiebenga A."/>
            <person name="De Vries R.P."/>
            <person name="Grigoriev I.V."/>
            <person name="Mortensen U.H."/>
            <person name="Andersen M.R."/>
            <person name="Baker S.E."/>
        </authorList>
    </citation>
    <scope>NUCLEOTIDE SEQUENCE [LARGE SCALE GENOMIC DNA]</scope>
    <source>
        <strain evidence="1 2">IBT 23096</strain>
    </source>
</reference>
<organism evidence="1 2">
    <name type="scientific">Aspergillus steynii IBT 23096</name>
    <dbReference type="NCBI Taxonomy" id="1392250"/>
    <lineage>
        <taxon>Eukaryota</taxon>
        <taxon>Fungi</taxon>
        <taxon>Dikarya</taxon>
        <taxon>Ascomycota</taxon>
        <taxon>Pezizomycotina</taxon>
        <taxon>Eurotiomycetes</taxon>
        <taxon>Eurotiomycetidae</taxon>
        <taxon>Eurotiales</taxon>
        <taxon>Aspergillaceae</taxon>
        <taxon>Aspergillus</taxon>
        <taxon>Aspergillus subgen. Circumdati</taxon>
    </lineage>
</organism>
<dbReference type="AlphaFoldDB" id="A0A2I2G515"/>
<dbReference type="GeneID" id="36550460"/>
<sequence length="112" mass="12329">MTGKQRLVILSHSPRIVALLWLRQPSLWLSGPLVAPNLCVRRSDRSRFLSSGPRPTLILPARISSLIWSLWSSPSRCGSGSLDAATQSRAYARLSTKISTPAPRTRAVGHWS</sequence>
<comment type="caution">
    <text evidence="1">The sequence shown here is derived from an EMBL/GenBank/DDBJ whole genome shotgun (WGS) entry which is preliminary data.</text>
</comment>
<proteinExistence type="predicted"/>
<evidence type="ECO:0000313" key="2">
    <source>
        <dbReference type="Proteomes" id="UP000234275"/>
    </source>
</evidence>
<dbReference type="RefSeq" id="XP_024703245.1">
    <property type="nucleotide sequence ID" value="XM_024842762.1"/>
</dbReference>
<dbReference type="EMBL" id="MSFO01000005">
    <property type="protein sequence ID" value="PLB47943.1"/>
    <property type="molecule type" value="Genomic_DNA"/>
</dbReference>
<keyword evidence="2" id="KW-1185">Reference proteome</keyword>
<dbReference type="VEuPathDB" id="FungiDB:P170DRAFT_200994"/>
<gene>
    <name evidence="1" type="ORF">P170DRAFT_200994</name>
</gene>
<protein>
    <submittedName>
        <fullName evidence="1">Uncharacterized protein</fullName>
    </submittedName>
</protein>
<dbReference type="Proteomes" id="UP000234275">
    <property type="component" value="Unassembled WGS sequence"/>
</dbReference>
<evidence type="ECO:0000313" key="1">
    <source>
        <dbReference type="EMBL" id="PLB47943.1"/>
    </source>
</evidence>
<name>A0A2I2G515_9EURO</name>